<proteinExistence type="inferred from homology"/>
<evidence type="ECO:0000256" key="4">
    <source>
        <dbReference type="SAM" id="SignalP"/>
    </source>
</evidence>
<organism evidence="6 7">
    <name type="scientific">Chelativorans composti</name>
    <dbReference type="NCBI Taxonomy" id="768533"/>
    <lineage>
        <taxon>Bacteria</taxon>
        <taxon>Pseudomonadati</taxon>
        <taxon>Pseudomonadota</taxon>
        <taxon>Alphaproteobacteria</taxon>
        <taxon>Hyphomicrobiales</taxon>
        <taxon>Phyllobacteriaceae</taxon>
        <taxon>Chelativorans</taxon>
    </lineage>
</organism>
<dbReference type="SUPFAM" id="SSF53850">
    <property type="entry name" value="Periplasmic binding protein-like II"/>
    <property type="match status" value="1"/>
</dbReference>
<protein>
    <submittedName>
        <fullName evidence="6">ABC transporter substrate-binding protein</fullName>
    </submittedName>
</protein>
<dbReference type="PROSITE" id="PS51318">
    <property type="entry name" value="TAT"/>
    <property type="match status" value="1"/>
</dbReference>
<evidence type="ECO:0000256" key="3">
    <source>
        <dbReference type="ARBA" id="ARBA00022729"/>
    </source>
</evidence>
<dbReference type="Pfam" id="PF09084">
    <property type="entry name" value="NMT1"/>
    <property type="match status" value="1"/>
</dbReference>
<evidence type="ECO:0000313" key="7">
    <source>
        <dbReference type="Proteomes" id="UP001597373"/>
    </source>
</evidence>
<dbReference type="PANTHER" id="PTHR30024:SF47">
    <property type="entry name" value="TAURINE-BINDING PERIPLASMIC PROTEIN"/>
    <property type="match status" value="1"/>
</dbReference>
<feature type="signal peptide" evidence="4">
    <location>
        <begin position="1"/>
        <end position="28"/>
    </location>
</feature>
<keyword evidence="3 4" id="KW-0732">Signal</keyword>
<reference evidence="7" key="1">
    <citation type="journal article" date="2019" name="Int. J. Syst. Evol. Microbiol.">
        <title>The Global Catalogue of Microorganisms (GCM) 10K type strain sequencing project: providing services to taxonomists for standard genome sequencing and annotation.</title>
        <authorList>
            <consortium name="The Broad Institute Genomics Platform"/>
            <consortium name="The Broad Institute Genome Sequencing Center for Infectious Disease"/>
            <person name="Wu L."/>
            <person name="Ma J."/>
        </authorList>
    </citation>
    <scope>NUCLEOTIDE SEQUENCE [LARGE SCALE GENOMIC DNA]</scope>
    <source>
        <strain evidence="7">KCTC 23707</strain>
    </source>
</reference>
<feature type="chain" id="PRO_5046480056" evidence="4">
    <location>
        <begin position="29"/>
        <end position="337"/>
    </location>
</feature>
<dbReference type="EMBL" id="JBHUIR010000026">
    <property type="protein sequence ID" value="MFD2259809.1"/>
    <property type="molecule type" value="Genomic_DNA"/>
</dbReference>
<dbReference type="InterPro" id="IPR006311">
    <property type="entry name" value="TAT_signal"/>
</dbReference>
<dbReference type="InterPro" id="IPR015168">
    <property type="entry name" value="SsuA/THI5"/>
</dbReference>
<sequence length="337" mass="36247">MLSLSRRIFLASATAAAAAFSLGASAQAQDKPQIEFLYSPFADYAPFFLAKELGYFDEFGLDVTLAPKSGTAETIQMLASGNSIAGAATWGAGLFNSIRQGATVTIVATLARMPDTVPSPSPFMVSEKAWQDGIRKVEDLKGKRVGIPGPGGFGLYSVAKALEKGGLTLDDIEAIYLPPPATAAAFANGGLDAGWSIEPFALQLEKEGLGRRLVEDHTFGTELGFLAFNNEYAKENEDVVVRFLAAFLKAARLLDNGGWEDEKILDIVAEYTGTPKDTLKGISYTVRSEDGSIDLASVREQEDFFRSQGALEYEGQIDIDSVYRTDLLEKANTLLAK</sequence>
<evidence type="ECO:0000259" key="5">
    <source>
        <dbReference type="Pfam" id="PF09084"/>
    </source>
</evidence>
<keyword evidence="7" id="KW-1185">Reference proteome</keyword>
<dbReference type="Gene3D" id="3.40.190.10">
    <property type="entry name" value="Periplasmic binding protein-like II"/>
    <property type="match status" value="2"/>
</dbReference>
<dbReference type="Proteomes" id="UP001597373">
    <property type="component" value="Unassembled WGS sequence"/>
</dbReference>
<gene>
    <name evidence="6" type="ORF">ACFSMZ_08525</name>
</gene>
<dbReference type="PANTHER" id="PTHR30024">
    <property type="entry name" value="ALIPHATIC SULFONATES-BINDING PROTEIN-RELATED"/>
    <property type="match status" value="1"/>
</dbReference>
<feature type="domain" description="SsuA/THI5-like" evidence="5">
    <location>
        <begin position="43"/>
        <end position="252"/>
    </location>
</feature>
<dbReference type="RefSeq" id="WP_345099651.1">
    <property type="nucleotide sequence ID" value="NZ_BAABGS010000068.1"/>
</dbReference>
<evidence type="ECO:0000313" key="6">
    <source>
        <dbReference type="EMBL" id="MFD2259809.1"/>
    </source>
</evidence>
<comment type="caution">
    <text evidence="6">The sequence shown here is derived from an EMBL/GenBank/DDBJ whole genome shotgun (WGS) entry which is preliminary data.</text>
</comment>
<evidence type="ECO:0000256" key="1">
    <source>
        <dbReference type="ARBA" id="ARBA00004418"/>
    </source>
</evidence>
<comment type="subcellular location">
    <subcellularLocation>
        <location evidence="1">Periplasm</location>
    </subcellularLocation>
</comment>
<comment type="similarity">
    <text evidence="2">Belongs to the bacterial solute-binding protein SsuA/TauA family.</text>
</comment>
<name>A0ABW5DHE2_9HYPH</name>
<evidence type="ECO:0000256" key="2">
    <source>
        <dbReference type="ARBA" id="ARBA00010742"/>
    </source>
</evidence>
<accession>A0ABW5DHE2</accession>